<dbReference type="InterPro" id="IPR052925">
    <property type="entry name" value="Phage_Integrase-like_Recomb"/>
</dbReference>
<dbReference type="AlphaFoldDB" id="A0AAD9QST6"/>
<dbReference type="PANTHER" id="PTHR34605">
    <property type="entry name" value="PHAGE_INTEGRASE DOMAIN-CONTAINING PROTEIN"/>
    <property type="match status" value="1"/>
</dbReference>
<dbReference type="SUPFAM" id="SSF56349">
    <property type="entry name" value="DNA breaking-rejoining enzymes"/>
    <property type="match status" value="1"/>
</dbReference>
<proteinExistence type="predicted"/>
<dbReference type="PANTHER" id="PTHR34605:SF4">
    <property type="entry name" value="DNA ADENINE METHYLTRANSFERASE"/>
    <property type="match status" value="1"/>
</dbReference>
<dbReference type="GO" id="GO:0015074">
    <property type="term" value="P:DNA integration"/>
    <property type="evidence" value="ECO:0007669"/>
    <property type="project" value="InterPro"/>
</dbReference>
<evidence type="ECO:0000256" key="1">
    <source>
        <dbReference type="ARBA" id="ARBA00023172"/>
    </source>
</evidence>
<accession>A0AAD9QST6</accession>
<dbReference type="EMBL" id="JARQWQ010000017">
    <property type="protein sequence ID" value="KAK2566451.1"/>
    <property type="molecule type" value="Genomic_DNA"/>
</dbReference>
<organism evidence="2 3">
    <name type="scientific">Acropora cervicornis</name>
    <name type="common">Staghorn coral</name>
    <dbReference type="NCBI Taxonomy" id="6130"/>
    <lineage>
        <taxon>Eukaryota</taxon>
        <taxon>Metazoa</taxon>
        <taxon>Cnidaria</taxon>
        <taxon>Anthozoa</taxon>
        <taxon>Hexacorallia</taxon>
        <taxon>Scleractinia</taxon>
        <taxon>Astrocoeniina</taxon>
        <taxon>Acroporidae</taxon>
        <taxon>Acropora</taxon>
    </lineage>
</organism>
<keyword evidence="3" id="KW-1185">Reference proteome</keyword>
<dbReference type="InterPro" id="IPR011010">
    <property type="entry name" value="DNA_brk_join_enz"/>
</dbReference>
<dbReference type="Proteomes" id="UP001249851">
    <property type="component" value="Unassembled WGS sequence"/>
</dbReference>
<evidence type="ECO:0000313" key="3">
    <source>
        <dbReference type="Proteomes" id="UP001249851"/>
    </source>
</evidence>
<dbReference type="InterPro" id="IPR013762">
    <property type="entry name" value="Integrase-like_cat_sf"/>
</dbReference>
<name>A0AAD9QST6_ACRCE</name>
<sequence length="167" mass="18583">MASLYDICSVLICLLAFAVFLKFDELARLVRSDVELDSEKLHLFIESRKTDKYRDGAWVVVAVSGKVTCLVNRHDESAQLSHDSPLFCQLSKTKFGYKARARGLSYPRLENWYLRPLARGIVPDLACVGTHCLSTGGTSDAAHAGVPDHLFLRHSHWSSVSAKDGYV</sequence>
<protein>
    <submittedName>
        <fullName evidence="2">Uncharacterized protein</fullName>
    </submittedName>
</protein>
<comment type="caution">
    <text evidence="2">The sequence shown here is derived from an EMBL/GenBank/DDBJ whole genome shotgun (WGS) entry which is preliminary data.</text>
</comment>
<dbReference type="GO" id="GO:0003677">
    <property type="term" value="F:DNA binding"/>
    <property type="evidence" value="ECO:0007669"/>
    <property type="project" value="InterPro"/>
</dbReference>
<reference evidence="2" key="2">
    <citation type="journal article" date="2023" name="Science">
        <title>Genomic signatures of disease resistance in endangered staghorn corals.</title>
        <authorList>
            <person name="Vollmer S.V."/>
            <person name="Selwyn J.D."/>
            <person name="Despard B.A."/>
            <person name="Roesel C.L."/>
        </authorList>
    </citation>
    <scope>NUCLEOTIDE SEQUENCE</scope>
    <source>
        <strain evidence="2">K2</strain>
    </source>
</reference>
<dbReference type="GO" id="GO:0006310">
    <property type="term" value="P:DNA recombination"/>
    <property type="evidence" value="ECO:0007669"/>
    <property type="project" value="UniProtKB-KW"/>
</dbReference>
<reference evidence="2" key="1">
    <citation type="journal article" date="2023" name="G3 (Bethesda)">
        <title>Whole genome assembly and annotation of the endangered Caribbean coral Acropora cervicornis.</title>
        <authorList>
            <person name="Selwyn J.D."/>
            <person name="Vollmer S.V."/>
        </authorList>
    </citation>
    <scope>NUCLEOTIDE SEQUENCE</scope>
    <source>
        <strain evidence="2">K2</strain>
    </source>
</reference>
<evidence type="ECO:0000313" key="2">
    <source>
        <dbReference type="EMBL" id="KAK2566451.1"/>
    </source>
</evidence>
<keyword evidence="1" id="KW-0233">DNA recombination</keyword>
<dbReference type="Gene3D" id="1.10.443.10">
    <property type="entry name" value="Intergrase catalytic core"/>
    <property type="match status" value="1"/>
</dbReference>
<gene>
    <name evidence="2" type="ORF">P5673_009970</name>
</gene>